<evidence type="ECO:0000313" key="6">
    <source>
        <dbReference type="EMBL" id="VDL65959.1"/>
    </source>
</evidence>
<keyword evidence="7" id="KW-1185">Reference proteome</keyword>
<dbReference type="Proteomes" id="UP000271162">
    <property type="component" value="Unassembled WGS sequence"/>
</dbReference>
<dbReference type="InterPro" id="IPR013761">
    <property type="entry name" value="SAM/pointed_sf"/>
</dbReference>
<reference evidence="6 7" key="2">
    <citation type="submission" date="2018-11" db="EMBL/GenBank/DDBJ databases">
        <authorList>
            <consortium name="Pathogen Informatics"/>
        </authorList>
    </citation>
    <scope>NUCLEOTIDE SEQUENCE [LARGE SCALE GENOMIC DNA]</scope>
</reference>
<dbReference type="Gene3D" id="1.10.150.50">
    <property type="entry name" value="Transcription Factor, Ets-1"/>
    <property type="match status" value="1"/>
</dbReference>
<dbReference type="InterPro" id="IPR037093">
    <property type="entry name" value="PHAT_dom_sf"/>
</dbReference>
<reference evidence="8" key="1">
    <citation type="submission" date="2017-02" db="UniProtKB">
        <authorList>
            <consortium name="WormBaseParasite"/>
        </authorList>
    </citation>
    <scope>IDENTIFICATION</scope>
</reference>
<dbReference type="PANTHER" id="PTHR12515:SF5">
    <property type="entry name" value="PROTEIN SMAUG"/>
    <property type="match status" value="1"/>
</dbReference>
<protein>
    <submittedName>
        <fullName evidence="8">Protein Smaug (inferred by orthology to a D. melanogaster protein)</fullName>
    </submittedName>
</protein>
<dbReference type="InterPro" id="IPR050897">
    <property type="entry name" value="SMAUG/VTS1_RNA-bind"/>
</dbReference>
<dbReference type="InterPro" id="IPR001660">
    <property type="entry name" value="SAM"/>
</dbReference>
<comment type="similarity">
    <text evidence="2">Belongs to the SMAUG family.</text>
</comment>
<evidence type="ECO:0000256" key="2">
    <source>
        <dbReference type="ARBA" id="ARBA00008232"/>
    </source>
</evidence>
<keyword evidence="3" id="KW-0963">Cytoplasm</keyword>
<dbReference type="EMBL" id="UYSL01002649">
    <property type="protein sequence ID" value="VDL65959.1"/>
    <property type="molecule type" value="Genomic_DNA"/>
</dbReference>
<dbReference type="STRING" id="27835.A0A0N4XIL7"/>
<dbReference type="Pfam" id="PF00536">
    <property type="entry name" value="SAM_1"/>
    <property type="match status" value="1"/>
</dbReference>
<evidence type="ECO:0000256" key="4">
    <source>
        <dbReference type="ARBA" id="ARBA00022884"/>
    </source>
</evidence>
<dbReference type="SUPFAM" id="SSF47769">
    <property type="entry name" value="SAM/Pointed domain"/>
    <property type="match status" value="1"/>
</dbReference>
<evidence type="ECO:0000313" key="8">
    <source>
        <dbReference type="WBParaSite" id="NBR_0000236901-mRNA-1"/>
    </source>
</evidence>
<gene>
    <name evidence="6" type="ORF">NBR_LOCUS2370</name>
</gene>
<dbReference type="WBParaSite" id="NBR_0000236901-mRNA-1">
    <property type="protein sequence ID" value="NBR_0000236901-mRNA-1"/>
    <property type="gene ID" value="NBR_0000236901"/>
</dbReference>
<dbReference type="SMART" id="SM00454">
    <property type="entry name" value="SAM"/>
    <property type="match status" value="1"/>
</dbReference>
<evidence type="ECO:0000313" key="7">
    <source>
        <dbReference type="Proteomes" id="UP000271162"/>
    </source>
</evidence>
<keyword evidence="4" id="KW-0694">RNA-binding</keyword>
<evidence type="ECO:0000256" key="3">
    <source>
        <dbReference type="ARBA" id="ARBA00022490"/>
    </source>
</evidence>
<dbReference type="OMA" id="KCENCHY"/>
<feature type="domain" description="SAM" evidence="5">
    <location>
        <begin position="13"/>
        <end position="76"/>
    </location>
</feature>
<accession>A0A0N4XIL7</accession>
<proteinExistence type="inferred from homology"/>
<comment type="subcellular location">
    <subcellularLocation>
        <location evidence="1">Cytoplasm</location>
    </subcellularLocation>
</comment>
<evidence type="ECO:0000256" key="1">
    <source>
        <dbReference type="ARBA" id="ARBA00004496"/>
    </source>
</evidence>
<sequence>MPFGCDFIAKAVSVHVGGANVPAWLKSLRLHKYTAMFTELTYEEMMALDEIELERRNVTKGARTKILQSIQKLYSRASDLRAMHERLSPSHPQRCLRCAIATLRQMIATPMIPYVPAPGESSDCVDGFVCISYINDRNVPGLIFNLLGEIQRAVFVSGRQPMDVEYEYLLMLFTVFDKLSNNEAFTPMQKQRVHQWKRLARKAIRPADVRRQRVGLPHSGKCEICHYKVIIL</sequence>
<dbReference type="GO" id="GO:0000289">
    <property type="term" value="P:nuclear-transcribed mRNA poly(A) tail shortening"/>
    <property type="evidence" value="ECO:0007669"/>
    <property type="project" value="TreeGrafter"/>
</dbReference>
<dbReference type="GO" id="GO:0030371">
    <property type="term" value="F:translation repressor activity"/>
    <property type="evidence" value="ECO:0007669"/>
    <property type="project" value="InterPro"/>
</dbReference>
<dbReference type="GO" id="GO:0003729">
    <property type="term" value="F:mRNA binding"/>
    <property type="evidence" value="ECO:0007669"/>
    <property type="project" value="TreeGrafter"/>
</dbReference>
<dbReference type="GO" id="GO:0000932">
    <property type="term" value="C:P-body"/>
    <property type="evidence" value="ECO:0007669"/>
    <property type="project" value="TreeGrafter"/>
</dbReference>
<organism evidence="8">
    <name type="scientific">Nippostrongylus brasiliensis</name>
    <name type="common">Rat hookworm</name>
    <dbReference type="NCBI Taxonomy" id="27835"/>
    <lineage>
        <taxon>Eukaryota</taxon>
        <taxon>Metazoa</taxon>
        <taxon>Ecdysozoa</taxon>
        <taxon>Nematoda</taxon>
        <taxon>Chromadorea</taxon>
        <taxon>Rhabditida</taxon>
        <taxon>Rhabditina</taxon>
        <taxon>Rhabditomorpha</taxon>
        <taxon>Strongyloidea</taxon>
        <taxon>Heligmosomidae</taxon>
        <taxon>Nippostrongylus</taxon>
    </lineage>
</organism>
<dbReference type="Gene3D" id="1.25.40.170">
    <property type="entry name" value="Smaug, PHAT domain"/>
    <property type="match status" value="1"/>
</dbReference>
<dbReference type="AlphaFoldDB" id="A0A0N4XIL7"/>
<evidence type="ECO:0000259" key="5">
    <source>
        <dbReference type="SMART" id="SM00454"/>
    </source>
</evidence>
<dbReference type="PANTHER" id="PTHR12515">
    <property type="entry name" value="STERILE ALPHA MOTIF DOMAIN CONTAINING PROTEIN 4-RELATED"/>
    <property type="match status" value="1"/>
</dbReference>
<name>A0A0N4XIL7_NIPBR</name>